<comment type="similarity">
    <text evidence="11 12">Belongs to the arginase family.</text>
</comment>
<dbReference type="InterPro" id="IPR006035">
    <property type="entry name" value="Ureohydrolase"/>
</dbReference>
<evidence type="ECO:0000256" key="4">
    <source>
        <dbReference type="ARBA" id="ARBA00022503"/>
    </source>
</evidence>
<dbReference type="GO" id="GO:0030145">
    <property type="term" value="F:manganese ion binding"/>
    <property type="evidence" value="ECO:0007669"/>
    <property type="project" value="TreeGrafter"/>
</dbReference>
<dbReference type="FunFam" id="3.40.800.10:FF:000012">
    <property type="entry name" value="Arginase"/>
    <property type="match status" value="1"/>
</dbReference>
<dbReference type="NCBIfam" id="TIGR01229">
    <property type="entry name" value="rocF_arginase"/>
    <property type="match status" value="1"/>
</dbReference>
<evidence type="ECO:0000256" key="10">
    <source>
        <dbReference type="PIRSR" id="PIRSR036979-1"/>
    </source>
</evidence>
<protein>
    <recommendedName>
        <fullName evidence="3 9">Arginase</fullName>
        <ecNumber evidence="2 9">3.5.3.1</ecNumber>
    </recommendedName>
</protein>
<comment type="cofactor">
    <cofactor evidence="10 12">
        <name>Mn(2+)</name>
        <dbReference type="ChEBI" id="CHEBI:29035"/>
    </cofactor>
    <text evidence="10 12">Binds 2 manganese ions per subunit.</text>
</comment>
<dbReference type="GO" id="GO:0004053">
    <property type="term" value="F:arginase activity"/>
    <property type="evidence" value="ECO:0007669"/>
    <property type="project" value="UniProtKB-UniRule"/>
</dbReference>
<evidence type="ECO:0000256" key="8">
    <source>
        <dbReference type="ARBA" id="ARBA00047391"/>
    </source>
</evidence>
<dbReference type="Pfam" id="PF00491">
    <property type="entry name" value="Arginase"/>
    <property type="match status" value="1"/>
</dbReference>
<gene>
    <name evidence="13" type="ORF">SAMN02745941_00740</name>
</gene>
<dbReference type="PANTHER" id="PTHR43782:SF3">
    <property type="entry name" value="ARGINASE"/>
    <property type="match status" value="1"/>
</dbReference>
<feature type="binding site" evidence="10">
    <location>
        <position position="127"/>
    </location>
    <ligand>
        <name>Mn(2+)</name>
        <dbReference type="ChEBI" id="CHEBI:29035"/>
        <label>1</label>
    </ligand>
</feature>
<evidence type="ECO:0000313" key="14">
    <source>
        <dbReference type="Proteomes" id="UP000184241"/>
    </source>
</evidence>
<dbReference type="EMBL" id="FQXU01000004">
    <property type="protein sequence ID" value="SHH77436.1"/>
    <property type="molecule type" value="Genomic_DNA"/>
</dbReference>
<dbReference type="AlphaFoldDB" id="A0A1M5VQA1"/>
<evidence type="ECO:0000256" key="6">
    <source>
        <dbReference type="ARBA" id="ARBA00022801"/>
    </source>
</evidence>
<dbReference type="Gene3D" id="3.40.800.10">
    <property type="entry name" value="Ureohydrolase domain"/>
    <property type="match status" value="1"/>
</dbReference>
<dbReference type="PRINTS" id="PR00116">
    <property type="entry name" value="ARGINASE"/>
</dbReference>
<keyword evidence="6 12" id="KW-0378">Hydrolase</keyword>
<organism evidence="13 14">
    <name type="scientific">Clostridium intestinale DSM 6191</name>
    <dbReference type="NCBI Taxonomy" id="1121320"/>
    <lineage>
        <taxon>Bacteria</taxon>
        <taxon>Bacillati</taxon>
        <taxon>Bacillota</taxon>
        <taxon>Clostridia</taxon>
        <taxon>Eubacteriales</taxon>
        <taxon>Clostridiaceae</taxon>
        <taxon>Clostridium</taxon>
    </lineage>
</organism>
<dbReference type="GO" id="GO:0006525">
    <property type="term" value="P:arginine metabolic process"/>
    <property type="evidence" value="ECO:0007669"/>
    <property type="project" value="UniProtKB-KW"/>
</dbReference>
<evidence type="ECO:0000256" key="11">
    <source>
        <dbReference type="PROSITE-ProRule" id="PRU00742"/>
    </source>
</evidence>
<dbReference type="RefSeq" id="WP_021802361.1">
    <property type="nucleotide sequence ID" value="NZ_FQXU01000004.1"/>
</dbReference>
<evidence type="ECO:0000256" key="12">
    <source>
        <dbReference type="RuleBase" id="RU361159"/>
    </source>
</evidence>
<dbReference type="PIRSF" id="PIRSF036979">
    <property type="entry name" value="Arginase"/>
    <property type="match status" value="1"/>
</dbReference>
<comment type="pathway">
    <text evidence="1">Nitrogen metabolism; urea cycle; L-ornithine and urea from L-arginine: step 1/1.</text>
</comment>
<evidence type="ECO:0000313" key="13">
    <source>
        <dbReference type="EMBL" id="SHH77436.1"/>
    </source>
</evidence>
<dbReference type="GO" id="GO:0005737">
    <property type="term" value="C:cytoplasm"/>
    <property type="evidence" value="ECO:0007669"/>
    <property type="project" value="TreeGrafter"/>
</dbReference>
<sequence length="300" mass="33081">MEINTIGVPIFYGCDIEGVNLGPNTLRENGLLKILKKSNNIVFDLGNIYVPELLVEDKFKEHENMKYLSAIVETNRNLAHAVYASLSSNSFPFVIGGDHSLGLGSLSGASRYFKDDLGVIWVDAHGDINTYLTTPSGNVHGMPLSAAMGLGHAVLRDLYFRGRKIDPKKVFIICARDLDQGELDLITELNINVWTTKDINSIGVTAFLEDFNNRLSNININNLHLSFDIDSLDSSLVPGTGTPVHDGMNIKDIKNILTGVFSTSKVRSMDFVEFNPLLDKESVTLNNCLEILEHVSALIK</sequence>
<feature type="binding site" evidence="10">
    <location>
        <position position="230"/>
    </location>
    <ligand>
        <name>Mn(2+)</name>
        <dbReference type="ChEBI" id="CHEBI:29035"/>
        <label>1</label>
    </ligand>
</feature>
<feature type="binding site" evidence="10">
    <location>
        <position position="123"/>
    </location>
    <ligand>
        <name>Mn(2+)</name>
        <dbReference type="ChEBI" id="CHEBI:29035"/>
        <label>1</label>
    </ligand>
</feature>
<accession>A0A1M5VQA1</accession>
<comment type="catalytic activity">
    <reaction evidence="8 12">
        <text>L-arginine + H2O = urea + L-ornithine</text>
        <dbReference type="Rhea" id="RHEA:20569"/>
        <dbReference type="ChEBI" id="CHEBI:15377"/>
        <dbReference type="ChEBI" id="CHEBI:16199"/>
        <dbReference type="ChEBI" id="CHEBI:32682"/>
        <dbReference type="ChEBI" id="CHEBI:46911"/>
        <dbReference type="EC" id="3.5.3.1"/>
    </reaction>
</comment>
<evidence type="ECO:0000256" key="2">
    <source>
        <dbReference type="ARBA" id="ARBA00012168"/>
    </source>
</evidence>
<proteinExistence type="inferred from homology"/>
<dbReference type="PANTHER" id="PTHR43782">
    <property type="entry name" value="ARGINASE"/>
    <property type="match status" value="1"/>
</dbReference>
<keyword evidence="4 12" id="KW-0056">Arginine metabolism</keyword>
<feature type="binding site" evidence="10">
    <location>
        <position position="125"/>
    </location>
    <ligand>
        <name>Mn(2+)</name>
        <dbReference type="ChEBI" id="CHEBI:29035"/>
        <label>1</label>
    </ligand>
</feature>
<name>A0A1M5VQA1_9CLOT</name>
<reference evidence="13 14" key="1">
    <citation type="submission" date="2016-11" db="EMBL/GenBank/DDBJ databases">
        <authorList>
            <person name="Jaros S."/>
            <person name="Januszkiewicz K."/>
            <person name="Wedrychowicz H."/>
        </authorList>
    </citation>
    <scope>NUCLEOTIDE SEQUENCE [LARGE SCALE GENOMIC DNA]</scope>
    <source>
        <strain evidence="13 14">DSM 6191</strain>
    </source>
</reference>
<dbReference type="CDD" id="cd09989">
    <property type="entry name" value="Arginase"/>
    <property type="match status" value="1"/>
</dbReference>
<dbReference type="InterPro" id="IPR023696">
    <property type="entry name" value="Ureohydrolase_dom_sf"/>
</dbReference>
<evidence type="ECO:0000256" key="5">
    <source>
        <dbReference type="ARBA" id="ARBA00022723"/>
    </source>
</evidence>
<dbReference type="SUPFAM" id="SSF52768">
    <property type="entry name" value="Arginase/deacetylase"/>
    <property type="match status" value="1"/>
</dbReference>
<dbReference type="InterPro" id="IPR014033">
    <property type="entry name" value="Arginase"/>
</dbReference>
<dbReference type="EC" id="3.5.3.1" evidence="2 9"/>
<keyword evidence="7 10" id="KW-0464">Manganese</keyword>
<feature type="binding site" evidence="10">
    <location>
        <position position="228"/>
    </location>
    <ligand>
        <name>Mn(2+)</name>
        <dbReference type="ChEBI" id="CHEBI:29035"/>
        <label>1</label>
    </ligand>
</feature>
<evidence type="ECO:0000256" key="1">
    <source>
        <dbReference type="ARBA" id="ARBA00005098"/>
    </source>
</evidence>
<keyword evidence="5 10" id="KW-0479">Metal-binding</keyword>
<feature type="binding site" evidence="10">
    <location>
        <position position="99"/>
    </location>
    <ligand>
        <name>Mn(2+)</name>
        <dbReference type="ChEBI" id="CHEBI:29035"/>
        <label>1</label>
    </ligand>
</feature>
<dbReference type="PROSITE" id="PS51409">
    <property type="entry name" value="ARGINASE_2"/>
    <property type="match status" value="1"/>
</dbReference>
<evidence type="ECO:0000256" key="3">
    <source>
        <dbReference type="ARBA" id="ARBA00018123"/>
    </source>
</evidence>
<evidence type="ECO:0000256" key="9">
    <source>
        <dbReference type="NCBIfam" id="TIGR01229"/>
    </source>
</evidence>
<dbReference type="Proteomes" id="UP000184241">
    <property type="component" value="Unassembled WGS sequence"/>
</dbReference>
<evidence type="ECO:0000256" key="7">
    <source>
        <dbReference type="ARBA" id="ARBA00023211"/>
    </source>
</evidence>